<evidence type="ECO:0000313" key="2">
    <source>
        <dbReference type="EMBL" id="TGZ48066.1"/>
    </source>
</evidence>
<dbReference type="EMBL" id="QBLH01002561">
    <property type="protein sequence ID" value="TGZ48066.1"/>
    <property type="molecule type" value="Genomic_DNA"/>
</dbReference>
<accession>A0A4S2KGH1</accession>
<proteinExistence type="predicted"/>
<dbReference type="AlphaFoldDB" id="A0A4S2KGH1"/>
<feature type="compositionally biased region" description="Basic and acidic residues" evidence="1">
    <location>
        <begin position="166"/>
        <end position="183"/>
    </location>
</feature>
<feature type="region of interest" description="Disordered" evidence="1">
    <location>
        <begin position="166"/>
        <end position="215"/>
    </location>
</feature>
<comment type="caution">
    <text evidence="2">The sequence shown here is derived from an EMBL/GenBank/DDBJ whole genome shotgun (WGS) entry which is preliminary data.</text>
</comment>
<evidence type="ECO:0000313" key="3">
    <source>
        <dbReference type="Proteomes" id="UP000310200"/>
    </source>
</evidence>
<gene>
    <name evidence="2" type="ORF">DBV15_11540</name>
</gene>
<keyword evidence="3" id="KW-1185">Reference proteome</keyword>
<dbReference type="Proteomes" id="UP000310200">
    <property type="component" value="Unassembled WGS sequence"/>
</dbReference>
<organism evidence="2 3">
    <name type="scientific">Temnothorax longispinosus</name>
    <dbReference type="NCBI Taxonomy" id="300112"/>
    <lineage>
        <taxon>Eukaryota</taxon>
        <taxon>Metazoa</taxon>
        <taxon>Ecdysozoa</taxon>
        <taxon>Arthropoda</taxon>
        <taxon>Hexapoda</taxon>
        <taxon>Insecta</taxon>
        <taxon>Pterygota</taxon>
        <taxon>Neoptera</taxon>
        <taxon>Endopterygota</taxon>
        <taxon>Hymenoptera</taxon>
        <taxon>Apocrita</taxon>
        <taxon>Aculeata</taxon>
        <taxon>Formicoidea</taxon>
        <taxon>Formicidae</taxon>
        <taxon>Myrmicinae</taxon>
        <taxon>Temnothorax</taxon>
    </lineage>
</organism>
<name>A0A4S2KGH1_9HYME</name>
<reference evidence="2 3" key="1">
    <citation type="journal article" date="2019" name="Philos. Trans. R. Soc. Lond., B, Biol. Sci.">
        <title>Ant behaviour and brain gene expression of defending hosts depend on the ecological success of the intruding social parasite.</title>
        <authorList>
            <person name="Kaur R."/>
            <person name="Stoldt M."/>
            <person name="Jongepier E."/>
            <person name="Feldmeyer B."/>
            <person name="Menzel F."/>
            <person name="Bornberg-Bauer E."/>
            <person name="Foitzik S."/>
        </authorList>
    </citation>
    <scope>NUCLEOTIDE SEQUENCE [LARGE SCALE GENOMIC DNA]</scope>
    <source>
        <tissue evidence="2">Whole body</tissue>
    </source>
</reference>
<sequence length="245" mass="27658">MFIVRWRISERIGNTRTARSCYLTDHRQKPRRSFCKLTAGRRKCARAHQLGYGVHYTLALSQTGIQYRVRHLDITGDDSDAATGGGGRRATGGLLLLRFSDGTKESGVLCAVRLASADDSPRPPLFPMDKLYRVMSYVVEEVEEEEEEKTRNTFACYGRKERIKFEGEESASERGRGEQKERNSPLAGSKRKGRDEGRERRRGAEKDGECARVRSAAVTDERYQLAFFARHGGAGVQEANRRNHA</sequence>
<protein>
    <submittedName>
        <fullName evidence="2">Uncharacterized protein</fullName>
    </submittedName>
</protein>
<evidence type="ECO:0000256" key="1">
    <source>
        <dbReference type="SAM" id="MobiDB-lite"/>
    </source>
</evidence>
<feature type="compositionally biased region" description="Basic and acidic residues" evidence="1">
    <location>
        <begin position="193"/>
        <end position="212"/>
    </location>
</feature>